<dbReference type="EMBL" id="JACYTR010000001">
    <property type="protein sequence ID" value="MBD8524117.1"/>
    <property type="molecule type" value="Genomic_DNA"/>
</dbReference>
<evidence type="ECO:0000313" key="2">
    <source>
        <dbReference type="EMBL" id="MBD8524117.1"/>
    </source>
</evidence>
<dbReference type="Proteomes" id="UP000613768">
    <property type="component" value="Unassembled WGS sequence"/>
</dbReference>
<comment type="caution">
    <text evidence="2">The sequence shown here is derived from an EMBL/GenBank/DDBJ whole genome shotgun (WGS) entry which is preliminary data.</text>
</comment>
<reference evidence="2 3" key="1">
    <citation type="submission" date="2020-09" db="EMBL/GenBank/DDBJ databases">
        <title>Pseudoxanthomonas sp. CAU 1598 isolated from sand of Yaerae Beach.</title>
        <authorList>
            <person name="Kim W."/>
        </authorList>
    </citation>
    <scope>NUCLEOTIDE SEQUENCE [LARGE SCALE GENOMIC DNA]</scope>
    <source>
        <strain evidence="2 3">CAU 1598</strain>
    </source>
</reference>
<gene>
    <name evidence="2" type="ORF">IFO71_00025</name>
</gene>
<protein>
    <submittedName>
        <fullName evidence="2">Uncharacterized protein</fullName>
    </submittedName>
</protein>
<evidence type="ECO:0000313" key="3">
    <source>
        <dbReference type="Proteomes" id="UP000613768"/>
    </source>
</evidence>
<keyword evidence="3" id="KW-1185">Reference proteome</keyword>
<feature type="region of interest" description="Disordered" evidence="1">
    <location>
        <begin position="34"/>
        <end position="55"/>
    </location>
</feature>
<sequence length="437" mass="47434">MARKKKGAGEIASKSAVALEAEIKAAFDTLRKEARRNKQRAEKSVDAGPGGARQVFENSDDEEAALARCETGIVFARVCANIEAAHAKASISKDEYAALRQQIQFYTEAPKAGAGAAEAGRAFIETSPLFHYDDKAKPYEVPASRGDADGRTICVDVPSFVPGPSVLRRQILVGLPLLTRLQKYTRGSFSTVLTVLADYGLSKLKAEGKCLSVTPHPQLLAVRPNRASAVPLKKVQPIEKALQDKGLPPLWLATGAEPGPFLLKDSEAKIAHLTSHGEQRRWRGQEGTSSQSLGRGAFLCGDYLRYQSAYKLDDKLVCDEGPLFHYSTRSKPADTDGMHLVFPTRQFEFESDEGEPEAGFKQPTLLAPQPIVKKIQINVPYGLWTSMQPVAQGGVSHVGLLALADWALDSLVKGAKQQRLVVTVSDQALPVPLVRRA</sequence>
<accession>A0AAW3ZGG7</accession>
<proteinExistence type="predicted"/>
<name>A0AAW3ZGG7_9GAMM</name>
<dbReference type="AlphaFoldDB" id="A0AAW3ZGG7"/>
<dbReference type="RefSeq" id="WP_192027470.1">
    <property type="nucleotide sequence ID" value="NZ_JACYTR010000001.1"/>
</dbReference>
<evidence type="ECO:0000256" key="1">
    <source>
        <dbReference type="SAM" id="MobiDB-lite"/>
    </source>
</evidence>
<organism evidence="2 3">
    <name type="scientific">Pseudomarimonas arenosa</name>
    <dbReference type="NCBI Taxonomy" id="2774145"/>
    <lineage>
        <taxon>Bacteria</taxon>
        <taxon>Pseudomonadati</taxon>
        <taxon>Pseudomonadota</taxon>
        <taxon>Gammaproteobacteria</taxon>
        <taxon>Lysobacterales</taxon>
        <taxon>Lysobacteraceae</taxon>
        <taxon>Pseudomarimonas</taxon>
    </lineage>
</organism>